<dbReference type="PANTHER" id="PTHR13887:SF14">
    <property type="entry name" value="DISULFIDE BOND FORMATION PROTEIN D"/>
    <property type="match status" value="1"/>
</dbReference>
<keyword evidence="9" id="KW-0413">Isomerase</keyword>
<keyword evidence="7" id="KW-0812">Transmembrane</keyword>
<dbReference type="Pfam" id="PF13462">
    <property type="entry name" value="Thioredoxin_4"/>
    <property type="match status" value="1"/>
</dbReference>
<keyword evidence="2" id="KW-0732">Signal</keyword>
<accession>A0AAE3GIE7</accession>
<dbReference type="SUPFAM" id="SSF52833">
    <property type="entry name" value="Thioredoxin-like"/>
    <property type="match status" value="1"/>
</dbReference>
<gene>
    <name evidence="9" type="ORF">LX83_004798</name>
</gene>
<feature type="transmembrane region" description="Helical" evidence="7">
    <location>
        <begin position="35"/>
        <end position="55"/>
    </location>
</feature>
<name>A0AAE3GIE7_9PSEU</name>
<keyword evidence="7" id="KW-1133">Transmembrane helix</keyword>
<evidence type="ECO:0000256" key="5">
    <source>
        <dbReference type="ARBA" id="ARBA00023284"/>
    </source>
</evidence>
<dbReference type="GO" id="GO:0016853">
    <property type="term" value="F:isomerase activity"/>
    <property type="evidence" value="ECO:0007669"/>
    <property type="project" value="UniProtKB-KW"/>
</dbReference>
<reference evidence="9" key="1">
    <citation type="submission" date="2022-06" db="EMBL/GenBank/DDBJ databases">
        <title>Genomic Encyclopedia of Archaeal and Bacterial Type Strains, Phase II (KMG-II): from individual species to whole genera.</title>
        <authorList>
            <person name="Goeker M."/>
        </authorList>
    </citation>
    <scope>NUCLEOTIDE SEQUENCE</scope>
    <source>
        <strain evidence="9">DSM 43935</strain>
    </source>
</reference>
<evidence type="ECO:0000256" key="1">
    <source>
        <dbReference type="ARBA" id="ARBA00005791"/>
    </source>
</evidence>
<evidence type="ECO:0000256" key="6">
    <source>
        <dbReference type="SAM" id="MobiDB-lite"/>
    </source>
</evidence>
<dbReference type="Gene3D" id="3.40.30.10">
    <property type="entry name" value="Glutaredoxin"/>
    <property type="match status" value="1"/>
</dbReference>
<keyword evidence="3" id="KW-0560">Oxidoreductase</keyword>
<evidence type="ECO:0000256" key="2">
    <source>
        <dbReference type="ARBA" id="ARBA00022729"/>
    </source>
</evidence>
<dbReference type="PANTHER" id="PTHR13887">
    <property type="entry name" value="GLUTATHIONE S-TRANSFERASE KAPPA"/>
    <property type="match status" value="1"/>
</dbReference>
<protein>
    <submittedName>
        <fullName evidence="9">Protein-disulfide isomerase</fullName>
    </submittedName>
</protein>
<evidence type="ECO:0000256" key="7">
    <source>
        <dbReference type="SAM" id="Phobius"/>
    </source>
</evidence>
<evidence type="ECO:0000259" key="8">
    <source>
        <dbReference type="Pfam" id="PF13462"/>
    </source>
</evidence>
<comment type="similarity">
    <text evidence="1">Belongs to the thioredoxin family. DsbA subfamily.</text>
</comment>
<dbReference type="GO" id="GO:0016491">
    <property type="term" value="F:oxidoreductase activity"/>
    <property type="evidence" value="ECO:0007669"/>
    <property type="project" value="UniProtKB-KW"/>
</dbReference>
<dbReference type="CDD" id="cd02972">
    <property type="entry name" value="DsbA_family"/>
    <property type="match status" value="1"/>
</dbReference>
<keyword evidence="10" id="KW-1185">Reference proteome</keyword>
<dbReference type="Proteomes" id="UP001206128">
    <property type="component" value="Unassembled WGS sequence"/>
</dbReference>
<dbReference type="InterPro" id="IPR036249">
    <property type="entry name" value="Thioredoxin-like_sf"/>
</dbReference>
<keyword evidence="7" id="KW-0472">Membrane</keyword>
<sequence length="271" mass="29086">MGGAERNARKKKQAQTQAARAVAAARGTGNDRTKILIGVAAVVVLAAVVVGGVLYSNSRSTRQVGNQPVPTSSVSAEYQAQREDGTVLAGKPDAKLTVDIYEDFLCPYCGLLEKSYGKQIEEQLAAGTFNVRYHLLPMLNNASDPPGYSLDSANAALCSADAGKFEDFHASLFATQPEEGERGYDNSQLIKLGRDLGISGDEFANCVNNGTHKQDINNAYEQARNDPRLQATRPDGRTGFRGTPTIVVGDQIINTQDPEWLNKIIKQAGQG</sequence>
<evidence type="ECO:0000256" key="4">
    <source>
        <dbReference type="ARBA" id="ARBA00023157"/>
    </source>
</evidence>
<evidence type="ECO:0000256" key="3">
    <source>
        <dbReference type="ARBA" id="ARBA00023002"/>
    </source>
</evidence>
<evidence type="ECO:0000313" key="9">
    <source>
        <dbReference type="EMBL" id="MCP2167924.1"/>
    </source>
</evidence>
<keyword evidence="5" id="KW-0676">Redox-active center</keyword>
<dbReference type="AlphaFoldDB" id="A0AAE3GIE7"/>
<comment type="caution">
    <text evidence="9">The sequence shown here is derived from an EMBL/GenBank/DDBJ whole genome shotgun (WGS) entry which is preliminary data.</text>
</comment>
<keyword evidence="4" id="KW-1015">Disulfide bond</keyword>
<dbReference type="InterPro" id="IPR012336">
    <property type="entry name" value="Thioredoxin-like_fold"/>
</dbReference>
<evidence type="ECO:0000313" key="10">
    <source>
        <dbReference type="Proteomes" id="UP001206128"/>
    </source>
</evidence>
<feature type="region of interest" description="Disordered" evidence="6">
    <location>
        <begin position="222"/>
        <end position="243"/>
    </location>
</feature>
<dbReference type="EMBL" id="JAMTCK010000012">
    <property type="protein sequence ID" value="MCP2167924.1"/>
    <property type="molecule type" value="Genomic_DNA"/>
</dbReference>
<organism evidence="9 10">
    <name type="scientific">Goodfellowiella coeruleoviolacea</name>
    <dbReference type="NCBI Taxonomy" id="334858"/>
    <lineage>
        <taxon>Bacteria</taxon>
        <taxon>Bacillati</taxon>
        <taxon>Actinomycetota</taxon>
        <taxon>Actinomycetes</taxon>
        <taxon>Pseudonocardiales</taxon>
        <taxon>Pseudonocardiaceae</taxon>
        <taxon>Goodfellowiella</taxon>
    </lineage>
</organism>
<dbReference type="RefSeq" id="WP_253775283.1">
    <property type="nucleotide sequence ID" value="NZ_JAMTCK010000012.1"/>
</dbReference>
<proteinExistence type="inferred from homology"/>
<feature type="domain" description="Thioredoxin-like fold" evidence="8">
    <location>
        <begin position="85"/>
        <end position="266"/>
    </location>
</feature>